<reference evidence="3" key="1">
    <citation type="journal article" date="2021" name="PeerJ">
        <title>Extensive microbial diversity within the chicken gut microbiome revealed by metagenomics and culture.</title>
        <authorList>
            <person name="Gilroy R."/>
            <person name="Ravi A."/>
            <person name="Getino M."/>
            <person name="Pursley I."/>
            <person name="Horton D.L."/>
            <person name="Alikhan N.F."/>
            <person name="Baker D."/>
            <person name="Gharbi K."/>
            <person name="Hall N."/>
            <person name="Watson M."/>
            <person name="Adriaenssens E.M."/>
            <person name="Foster-Nyarko E."/>
            <person name="Jarju S."/>
            <person name="Secka A."/>
            <person name="Antonio M."/>
            <person name="Oren A."/>
            <person name="Chaudhuri R.R."/>
            <person name="La Ragione R."/>
            <person name="Hildebrand F."/>
            <person name="Pallen M.J."/>
        </authorList>
    </citation>
    <scope>NUCLEOTIDE SEQUENCE</scope>
    <source>
        <strain evidence="3">ChiGjej6B6-14162</strain>
    </source>
</reference>
<dbReference type="InterPro" id="IPR004193">
    <property type="entry name" value="Glyco_hydro_13_N"/>
</dbReference>
<dbReference type="GO" id="GO:0005975">
    <property type="term" value="P:carbohydrate metabolic process"/>
    <property type="evidence" value="ECO:0007669"/>
    <property type="project" value="InterPro"/>
</dbReference>
<dbReference type="SMART" id="SM00642">
    <property type="entry name" value="Aamy"/>
    <property type="match status" value="1"/>
</dbReference>
<dbReference type="NCBIfam" id="TIGR02104">
    <property type="entry name" value="pulA_typeI"/>
    <property type="match status" value="1"/>
</dbReference>
<evidence type="ECO:0000313" key="3">
    <source>
        <dbReference type="EMBL" id="HIX73574.1"/>
    </source>
</evidence>
<proteinExistence type="inferred from homology"/>
<reference evidence="3" key="2">
    <citation type="submission" date="2021-04" db="EMBL/GenBank/DDBJ databases">
        <authorList>
            <person name="Gilroy R."/>
        </authorList>
    </citation>
    <scope>NUCLEOTIDE SEQUENCE</scope>
    <source>
        <strain evidence="3">ChiGjej6B6-14162</strain>
    </source>
</reference>
<dbReference type="SUPFAM" id="SSF81296">
    <property type="entry name" value="E set domains"/>
    <property type="match status" value="1"/>
</dbReference>
<dbReference type="SUPFAM" id="SSF51445">
    <property type="entry name" value="(Trans)glycosidases"/>
    <property type="match status" value="1"/>
</dbReference>
<dbReference type="Gene3D" id="3.20.20.80">
    <property type="entry name" value="Glycosidases"/>
    <property type="match status" value="1"/>
</dbReference>
<dbReference type="InterPro" id="IPR049117">
    <property type="entry name" value="pulA_all-beta"/>
</dbReference>
<dbReference type="Pfam" id="PF21653">
    <property type="entry name" value="pulA_all-beta"/>
    <property type="match status" value="1"/>
</dbReference>
<accession>A0A9D2BFQ2</accession>
<name>A0A9D2BFQ2_9BACT</name>
<dbReference type="Gene3D" id="2.60.40.10">
    <property type="entry name" value="Immunoglobulins"/>
    <property type="match status" value="1"/>
</dbReference>
<keyword evidence="3" id="KW-0378">Hydrolase</keyword>
<comment type="caution">
    <text evidence="3">The sequence shown here is derived from an EMBL/GenBank/DDBJ whole genome shotgun (WGS) entry which is preliminary data.</text>
</comment>
<dbReference type="EMBL" id="DXEL01000007">
    <property type="protein sequence ID" value="HIX73574.1"/>
    <property type="molecule type" value="Genomic_DNA"/>
</dbReference>
<dbReference type="Gene3D" id="2.60.40.1180">
    <property type="entry name" value="Golgi alpha-mannosidase II"/>
    <property type="match status" value="1"/>
</dbReference>
<dbReference type="InterPro" id="IPR017853">
    <property type="entry name" value="GH"/>
</dbReference>
<keyword evidence="3" id="KW-0326">Glycosidase</keyword>
<comment type="similarity">
    <text evidence="1">Belongs to the glycosyl hydrolase 13 family.</text>
</comment>
<organism evidence="3 4">
    <name type="scientific">Candidatus Parabacteroides intestinipullorum</name>
    <dbReference type="NCBI Taxonomy" id="2838723"/>
    <lineage>
        <taxon>Bacteria</taxon>
        <taxon>Pseudomonadati</taxon>
        <taxon>Bacteroidota</taxon>
        <taxon>Bacteroidia</taxon>
        <taxon>Bacteroidales</taxon>
        <taxon>Tannerellaceae</taxon>
        <taxon>Parabacteroides</taxon>
    </lineage>
</organism>
<sequence length="669" mass="75140">MNSIQLASVICLGACVSPDATLAFPLEEQEKVQVIAVPDYPVPSSPLEEACYTPQKTDFSVWAPSADHVELRLYNTALSTVPDRTLPMSRAQDGLWNASLQGDLKGEFYTFRVQVDGQWQAETAGIFAKAVGVNGDRGAIIDWRETNPAGWEEDRCPSMTNPADIVVYEMHHRDFSIHPASGIKHKGKFLALTERGTVTAGGEKTGIDHLKELGITHVHILPSFDFATIDETTLNKNQYNWGYDPKNYNVPEGSYSTDPYDPKVRIKEFKEMVQALHQAGIRVVLDVVYNHTFSAKESAFERTVPGYFYRMRTDGSFCDGSACGNETASDHPMMRKYIIESVCYWAKEYHLDGFRFDLMAIHDIETMNQLREALNKIDPSIITYGEGWAVGTLGYDEDKLAYKKHTYRMPGVSAFSDDMRDALRGPFSDHYKGAFLAGIPGHEEGVKFGIAGGISHDQVIGIPFWAGQPTQHMSYVSCHDDHCLRDRLVNTLGKETPEEELIRLDKLAQTAVLTSQGIPFIFCGEELFRTKQGVGNSYKSPDSINAINWNDKQKYHDLFAYYRELIAIRRSHPAFYLGDAERVREHLEFLDTGKSNLIAFQLKDIKAYGDADRIVVVLNSNTTKEHVAIPQGRYRIYVKDGKADRNGLEDFEGKEVKVAPRSALILISK</sequence>
<dbReference type="InterPro" id="IPR011840">
    <property type="entry name" value="PulA_typeI"/>
</dbReference>
<feature type="domain" description="Glycosyl hydrolase family 13 catalytic" evidence="2">
    <location>
        <begin position="196"/>
        <end position="569"/>
    </location>
</feature>
<dbReference type="PANTHER" id="PTHR43002">
    <property type="entry name" value="GLYCOGEN DEBRANCHING ENZYME"/>
    <property type="match status" value="1"/>
</dbReference>
<dbReference type="CDD" id="cd02860">
    <property type="entry name" value="E_set_Pullulanase"/>
    <property type="match status" value="1"/>
</dbReference>
<dbReference type="InterPro" id="IPR006047">
    <property type="entry name" value="GH13_cat_dom"/>
</dbReference>
<dbReference type="CDD" id="cd11341">
    <property type="entry name" value="AmyAc_Pullulanase_LD-like"/>
    <property type="match status" value="1"/>
</dbReference>
<evidence type="ECO:0000313" key="4">
    <source>
        <dbReference type="Proteomes" id="UP000886740"/>
    </source>
</evidence>
<dbReference type="Pfam" id="PF00128">
    <property type="entry name" value="Alpha-amylase"/>
    <property type="match status" value="1"/>
</dbReference>
<dbReference type="GO" id="GO:0051060">
    <property type="term" value="F:pullulanase activity"/>
    <property type="evidence" value="ECO:0007669"/>
    <property type="project" value="UniProtKB-EC"/>
</dbReference>
<evidence type="ECO:0000256" key="1">
    <source>
        <dbReference type="ARBA" id="ARBA00008061"/>
    </source>
</evidence>
<dbReference type="InterPro" id="IPR014756">
    <property type="entry name" value="Ig_E-set"/>
</dbReference>
<gene>
    <name evidence="3" type="primary">pulA</name>
    <name evidence="3" type="ORF">H9977_00755</name>
</gene>
<dbReference type="InterPro" id="IPR013783">
    <property type="entry name" value="Ig-like_fold"/>
</dbReference>
<dbReference type="AlphaFoldDB" id="A0A9D2BFQ2"/>
<dbReference type="Proteomes" id="UP000886740">
    <property type="component" value="Unassembled WGS sequence"/>
</dbReference>
<protein>
    <submittedName>
        <fullName evidence="3">Type I pullulanase</fullName>
        <ecNumber evidence="3">3.2.1.41</ecNumber>
    </submittedName>
</protein>
<evidence type="ECO:0000259" key="2">
    <source>
        <dbReference type="SMART" id="SM00642"/>
    </source>
</evidence>
<dbReference type="InterPro" id="IPR013780">
    <property type="entry name" value="Glyco_hydro_b"/>
</dbReference>
<dbReference type="EC" id="3.2.1.41" evidence="3"/>
<dbReference type="Pfam" id="PF02922">
    <property type="entry name" value="CBM_48"/>
    <property type="match status" value="1"/>
</dbReference>